<keyword evidence="2" id="KW-0472">Membrane</keyword>
<dbReference type="AlphaFoldDB" id="A0A2N3XY87"/>
<keyword evidence="2" id="KW-0812">Transmembrane</keyword>
<organism evidence="3 4">
    <name type="scientific">Saccharopolyspora spinosa</name>
    <dbReference type="NCBI Taxonomy" id="60894"/>
    <lineage>
        <taxon>Bacteria</taxon>
        <taxon>Bacillati</taxon>
        <taxon>Actinomycetota</taxon>
        <taxon>Actinomycetes</taxon>
        <taxon>Pseudonocardiales</taxon>
        <taxon>Pseudonocardiaceae</taxon>
        <taxon>Saccharopolyspora</taxon>
    </lineage>
</organism>
<reference evidence="3" key="1">
    <citation type="submission" date="2017-12" db="EMBL/GenBank/DDBJ databases">
        <title>Sequencing the genomes of 1000 Actinobacteria strains.</title>
        <authorList>
            <person name="Klenk H.-P."/>
        </authorList>
    </citation>
    <scope>NUCLEOTIDE SEQUENCE [LARGE SCALE GENOMIC DNA]</scope>
    <source>
        <strain evidence="3">DSM 44228</strain>
    </source>
</reference>
<feature type="transmembrane region" description="Helical" evidence="2">
    <location>
        <begin position="122"/>
        <end position="144"/>
    </location>
</feature>
<feature type="transmembrane region" description="Helical" evidence="2">
    <location>
        <begin position="59"/>
        <end position="84"/>
    </location>
</feature>
<keyword evidence="4" id="KW-1185">Reference proteome</keyword>
<feature type="transmembrane region" description="Helical" evidence="2">
    <location>
        <begin position="90"/>
        <end position="110"/>
    </location>
</feature>
<evidence type="ECO:0008006" key="5">
    <source>
        <dbReference type="Google" id="ProtNLM"/>
    </source>
</evidence>
<comment type="caution">
    <text evidence="3">The sequence shown here is derived from an EMBL/GenBank/DDBJ whole genome shotgun (WGS) entry which is preliminary data.</text>
</comment>
<feature type="region of interest" description="Disordered" evidence="1">
    <location>
        <begin position="1"/>
        <end position="38"/>
    </location>
</feature>
<evidence type="ECO:0000256" key="1">
    <source>
        <dbReference type="SAM" id="MobiDB-lite"/>
    </source>
</evidence>
<feature type="compositionally biased region" description="Low complexity" evidence="1">
    <location>
        <begin position="21"/>
        <end position="32"/>
    </location>
</feature>
<name>A0A2N3XY87_SACSN</name>
<accession>A0A2N3XY87</accession>
<keyword evidence="2" id="KW-1133">Transmembrane helix</keyword>
<dbReference type="RefSeq" id="WP_010313659.1">
    <property type="nucleotide sequence ID" value="NZ_CP061007.1"/>
</dbReference>
<sequence length="147" mass="15906">MGMPHSVPDPGGSANKDLPIRARSAPQAQRALRQQRRDYSDHGRRWRLARRVGELFGEFLAEALLASVALALFAGVLAAAAWGWQHSPAATVVLVAGIVLFLAFGVHQLATRRAGQRKRGRLAAAAVGTVVFVLVWAMYLVIYLPSP</sequence>
<gene>
    <name evidence="3" type="ORF">A8926_3359</name>
</gene>
<protein>
    <recommendedName>
        <fullName evidence="5">Superfamily III holin-X</fullName>
    </recommendedName>
</protein>
<evidence type="ECO:0000313" key="4">
    <source>
        <dbReference type="Proteomes" id="UP000233786"/>
    </source>
</evidence>
<dbReference type="Proteomes" id="UP000233786">
    <property type="component" value="Unassembled WGS sequence"/>
</dbReference>
<proteinExistence type="predicted"/>
<evidence type="ECO:0000256" key="2">
    <source>
        <dbReference type="SAM" id="Phobius"/>
    </source>
</evidence>
<evidence type="ECO:0000313" key="3">
    <source>
        <dbReference type="EMBL" id="PKW15618.1"/>
    </source>
</evidence>
<dbReference type="EMBL" id="PJNB01000001">
    <property type="protein sequence ID" value="PKW15618.1"/>
    <property type="molecule type" value="Genomic_DNA"/>
</dbReference>